<protein>
    <submittedName>
        <fullName evidence="2">Type II secretion system protein</fullName>
    </submittedName>
</protein>
<sequence>MEGCSKKKGFTLTEIVTVLAIIGISSVVFFQTFIFNWSAFEREVTRIDLDLEANQIIEQISFDIRVAAGKTISAGGDTLQLIYSSGNQATYRFLFNPASGENELQMIKGGITTTLSQNVDLANSNFQDNTESVIVNLTLVKELFGIRRTQVVVRRNIEVFLRNL</sequence>
<evidence type="ECO:0000313" key="2">
    <source>
        <dbReference type="EMBL" id="HDN85235.1"/>
    </source>
</evidence>
<proteinExistence type="predicted"/>
<dbReference type="Proteomes" id="UP000885660">
    <property type="component" value="Unassembled WGS sequence"/>
</dbReference>
<evidence type="ECO:0000256" key="1">
    <source>
        <dbReference type="SAM" id="Phobius"/>
    </source>
</evidence>
<dbReference type="InterPro" id="IPR012902">
    <property type="entry name" value="N_methyl_site"/>
</dbReference>
<gene>
    <name evidence="2" type="ORF">ENG47_05740</name>
</gene>
<keyword evidence="1" id="KW-0472">Membrane</keyword>
<reference evidence="2" key="1">
    <citation type="journal article" date="2020" name="mSystems">
        <title>Genome- and Community-Level Interaction Insights into Carbon Utilization and Element Cycling Functions of Hydrothermarchaeota in Hydrothermal Sediment.</title>
        <authorList>
            <person name="Zhou Z."/>
            <person name="Liu Y."/>
            <person name="Xu W."/>
            <person name="Pan J."/>
            <person name="Luo Z.H."/>
            <person name="Li M."/>
        </authorList>
    </citation>
    <scope>NUCLEOTIDE SEQUENCE [LARGE SCALE GENOMIC DNA]</scope>
    <source>
        <strain evidence="2">HyVt-219</strain>
    </source>
</reference>
<dbReference type="AlphaFoldDB" id="A0A7V0N045"/>
<feature type="transmembrane region" description="Helical" evidence="1">
    <location>
        <begin position="15"/>
        <end position="37"/>
    </location>
</feature>
<accession>A0A7V0N045</accession>
<dbReference type="Pfam" id="PF07963">
    <property type="entry name" value="N_methyl"/>
    <property type="match status" value="1"/>
</dbReference>
<dbReference type="NCBIfam" id="TIGR02532">
    <property type="entry name" value="IV_pilin_GFxxxE"/>
    <property type="match status" value="1"/>
</dbReference>
<keyword evidence="1" id="KW-0812">Transmembrane</keyword>
<comment type="caution">
    <text evidence="2">The sequence shown here is derived from an EMBL/GenBank/DDBJ whole genome shotgun (WGS) entry which is preliminary data.</text>
</comment>
<organism evidence="2">
    <name type="scientific">Aerophobetes bacterium</name>
    <dbReference type="NCBI Taxonomy" id="2030807"/>
    <lineage>
        <taxon>Bacteria</taxon>
        <taxon>Candidatus Aerophobota</taxon>
    </lineage>
</organism>
<keyword evidence="1" id="KW-1133">Transmembrane helix</keyword>
<dbReference type="EMBL" id="DRBC01000347">
    <property type="protein sequence ID" value="HDN85235.1"/>
    <property type="molecule type" value="Genomic_DNA"/>
</dbReference>
<name>A0A7V0N045_UNCAE</name>